<reference evidence="1 2" key="1">
    <citation type="submission" date="2020-08" db="EMBL/GenBank/DDBJ databases">
        <title>Sequencing the genomes of 1000 actinobacteria strains.</title>
        <authorList>
            <person name="Klenk H.-P."/>
        </authorList>
    </citation>
    <scope>NUCLEOTIDE SEQUENCE [LARGE SCALE GENOMIC DNA]</scope>
    <source>
        <strain evidence="1 2">DSM 45084</strain>
    </source>
</reference>
<organism evidence="1 2">
    <name type="scientific">Saccharothrix violaceirubra</name>
    <dbReference type="NCBI Taxonomy" id="413306"/>
    <lineage>
        <taxon>Bacteria</taxon>
        <taxon>Bacillati</taxon>
        <taxon>Actinomycetota</taxon>
        <taxon>Actinomycetes</taxon>
        <taxon>Pseudonocardiales</taxon>
        <taxon>Pseudonocardiaceae</taxon>
        <taxon>Saccharothrix</taxon>
    </lineage>
</organism>
<name>A0A7W7WXK9_9PSEU</name>
<evidence type="ECO:0000313" key="2">
    <source>
        <dbReference type="Proteomes" id="UP000542674"/>
    </source>
</evidence>
<keyword evidence="2" id="KW-1185">Reference proteome</keyword>
<dbReference type="AlphaFoldDB" id="A0A7W7WXK9"/>
<sequence length="67" mass="7701">MLLAEHTRVSLDLVRDLIRPETGHQADDFTRDFVLDVDRENFRAEHPGIEGGAGLWWRRLADVSKCP</sequence>
<comment type="caution">
    <text evidence="1">The sequence shown here is derived from an EMBL/GenBank/DDBJ whole genome shotgun (WGS) entry which is preliminary data.</text>
</comment>
<dbReference type="EMBL" id="JACHJS010000001">
    <property type="protein sequence ID" value="MBB4966738.1"/>
    <property type="molecule type" value="Genomic_DNA"/>
</dbReference>
<dbReference type="RefSeq" id="WP_184670961.1">
    <property type="nucleotide sequence ID" value="NZ_BAABAI010000022.1"/>
</dbReference>
<evidence type="ECO:0000313" key="1">
    <source>
        <dbReference type="EMBL" id="MBB4966738.1"/>
    </source>
</evidence>
<gene>
    <name evidence="1" type="ORF">F4559_004097</name>
</gene>
<protein>
    <submittedName>
        <fullName evidence="1">Uncharacterized protein</fullName>
    </submittedName>
</protein>
<dbReference type="Proteomes" id="UP000542674">
    <property type="component" value="Unassembled WGS sequence"/>
</dbReference>
<proteinExistence type="predicted"/>
<accession>A0A7W7WXK9</accession>